<reference evidence="2 3" key="1">
    <citation type="submission" date="2011-10" db="EMBL/GenBank/DDBJ databases">
        <title>Metabolic and evolutionary patterns in the extreme acidophile Ferroplasma acidiphilum.</title>
        <authorList>
            <person name="Golyshina O.V."/>
            <person name="Kozyavkin S.A."/>
            <person name="Tatusov R.L."/>
            <person name="Slesarev A.I."/>
            <person name="Golyshin P.N."/>
        </authorList>
    </citation>
    <scope>NUCLEOTIDE SEQUENCE [LARGE SCALE GENOMIC DNA]</scope>
    <source>
        <strain evidence="3">Y</strain>
    </source>
</reference>
<name>A0A1V0N3T9_9ARCH</name>
<evidence type="ECO:0000259" key="1">
    <source>
        <dbReference type="Pfam" id="PF13643"/>
    </source>
</evidence>
<dbReference type="AlphaFoldDB" id="A0A1V0N3T9"/>
<dbReference type="KEGG" id="fai:FAD_0936"/>
<dbReference type="GeneID" id="31676440"/>
<dbReference type="Proteomes" id="UP000192050">
    <property type="component" value="Chromosome"/>
</dbReference>
<dbReference type="EMBL" id="CP015363">
    <property type="protein sequence ID" value="ARD84820.1"/>
    <property type="molecule type" value="Genomic_DNA"/>
</dbReference>
<organism evidence="2 3">
    <name type="scientific">Ferroplasma acidiphilum</name>
    <dbReference type="NCBI Taxonomy" id="74969"/>
    <lineage>
        <taxon>Archaea</taxon>
        <taxon>Methanobacteriati</taxon>
        <taxon>Thermoplasmatota</taxon>
        <taxon>Thermoplasmata</taxon>
        <taxon>Thermoplasmatales</taxon>
        <taxon>Ferroplasmaceae</taxon>
        <taxon>Ferroplasma</taxon>
    </lineage>
</organism>
<dbReference type="InterPro" id="IPR025285">
    <property type="entry name" value="DUF4145"/>
</dbReference>
<sequence length="226" mass="26483">MKDKPKNYNCLKQIKSAIYLSNTRGEIGRKERDLEADKLLIKYFNNCDFASIESDIISIVFIDTTTTLTQAIESYRYGQFDSSMVMIRSAIDAATYASITMEPVYDHNLKKLISINPIDGINGYKKYKKLDRRMKKITDKKFLTHNETDELLKIRNEGNFSAHYFKIKNDHFNDIIKIYETKHELPEDLPRQFTTEKDNQSNLLRAFEIITTLQNNYLKFYKIASS</sequence>
<dbReference type="OrthoDB" id="57982at2157"/>
<keyword evidence="3" id="KW-1185">Reference proteome</keyword>
<evidence type="ECO:0000313" key="3">
    <source>
        <dbReference type="Proteomes" id="UP000192050"/>
    </source>
</evidence>
<dbReference type="RefSeq" id="WP_081142199.1">
    <property type="nucleotide sequence ID" value="NZ_CP015363.1"/>
</dbReference>
<proteinExistence type="predicted"/>
<dbReference type="Pfam" id="PF13643">
    <property type="entry name" value="DUF4145"/>
    <property type="match status" value="1"/>
</dbReference>
<evidence type="ECO:0000313" key="2">
    <source>
        <dbReference type="EMBL" id="ARD84820.1"/>
    </source>
</evidence>
<accession>A0A1V0N3T9</accession>
<protein>
    <recommendedName>
        <fullName evidence="1">DUF4145 domain-containing protein</fullName>
    </recommendedName>
</protein>
<feature type="domain" description="DUF4145" evidence="1">
    <location>
        <begin position="124"/>
        <end position="179"/>
    </location>
</feature>
<gene>
    <name evidence="2" type="ORF">FAD_0936</name>
</gene>